<protein>
    <submittedName>
        <fullName evidence="2">Uncharacterized protein DUF2219</fullName>
    </submittedName>
</protein>
<proteinExistence type="predicted"/>
<comment type="caution">
    <text evidence="2">The sequence shown here is derived from an EMBL/GenBank/DDBJ whole genome shotgun (WGS) entry which is preliminary data.</text>
</comment>
<dbReference type="OrthoDB" id="9776275at2"/>
<dbReference type="AlphaFoldDB" id="A0A3N1P4V3"/>
<keyword evidence="3" id="KW-1185">Reference proteome</keyword>
<dbReference type="RefSeq" id="WP_123638678.1">
    <property type="nucleotide sequence ID" value="NZ_RJUK01000001.1"/>
</dbReference>
<dbReference type="Proteomes" id="UP000273643">
    <property type="component" value="Unassembled WGS sequence"/>
</dbReference>
<dbReference type="InterPro" id="IPR037107">
    <property type="entry name" value="Put_OMP_sf"/>
</dbReference>
<feature type="chain" id="PRO_5018329986" evidence="1">
    <location>
        <begin position="22"/>
        <end position="327"/>
    </location>
</feature>
<keyword evidence="1" id="KW-0732">Signal</keyword>
<organism evidence="2 3">
    <name type="scientific">Marinimicrobium koreense</name>
    <dbReference type="NCBI Taxonomy" id="306545"/>
    <lineage>
        <taxon>Bacteria</taxon>
        <taxon>Pseudomonadati</taxon>
        <taxon>Pseudomonadota</taxon>
        <taxon>Gammaproteobacteria</taxon>
        <taxon>Cellvibrionales</taxon>
        <taxon>Cellvibrionaceae</taxon>
        <taxon>Marinimicrobium</taxon>
    </lineage>
</organism>
<evidence type="ECO:0000313" key="2">
    <source>
        <dbReference type="EMBL" id="ROQ21740.1"/>
    </source>
</evidence>
<sequence length="327" mass="35304">MHLPKLMAGAVSALLTFPAYADVDWITGVWHNDLFAGTDGGGYTNGLYVSWFDLADTVPERYDVPFLVMPFDGWLLPDPYGELQVTEFTIGQAMLTPKDIEKPVPDPNDAPYAGLLQLRAAYTVIGDDVADTLGVTVGIVGPSSGADEVQRAVHKMVGATEPQGWDYQVKDEPVGQIERTRVWRFGPAPSEEPHADLLLVGSGTLGNLESAAGAAVILRYGTRLERSFGTAAQIVGRVSTPMAIDGGWSVYIGGGAEYVYNQIFVSGGGLRSGQSGDLRHDQYAGYIGASYAWERFSLTFSFVNNSNLDKNATARQRFGALKLGWKL</sequence>
<evidence type="ECO:0000313" key="3">
    <source>
        <dbReference type="Proteomes" id="UP000273643"/>
    </source>
</evidence>
<evidence type="ECO:0000256" key="1">
    <source>
        <dbReference type="SAM" id="SignalP"/>
    </source>
</evidence>
<gene>
    <name evidence="2" type="ORF">EDC38_2367</name>
</gene>
<name>A0A3N1P4V3_9GAMM</name>
<feature type="signal peptide" evidence="1">
    <location>
        <begin position="1"/>
        <end position="21"/>
    </location>
</feature>
<accession>A0A3N1P4V3</accession>
<reference evidence="2 3" key="1">
    <citation type="submission" date="2018-11" db="EMBL/GenBank/DDBJ databases">
        <title>Genomic Encyclopedia of Type Strains, Phase IV (KMG-IV): sequencing the most valuable type-strain genomes for metagenomic binning, comparative biology and taxonomic classification.</title>
        <authorList>
            <person name="Goeker M."/>
        </authorList>
    </citation>
    <scope>NUCLEOTIDE SEQUENCE [LARGE SCALE GENOMIC DNA]</scope>
    <source>
        <strain evidence="2 3">DSM 16974</strain>
    </source>
</reference>
<dbReference type="Pfam" id="PF09982">
    <property type="entry name" value="LpxR"/>
    <property type="match status" value="1"/>
</dbReference>
<dbReference type="InterPro" id="IPR018707">
    <property type="entry name" value="LpxR"/>
</dbReference>
<dbReference type="EMBL" id="RJUK01000001">
    <property type="protein sequence ID" value="ROQ21740.1"/>
    <property type="molecule type" value="Genomic_DNA"/>
</dbReference>
<dbReference type="Gene3D" id="2.40.128.140">
    <property type="entry name" value="Outer membrane protein"/>
    <property type="match status" value="1"/>
</dbReference>